<dbReference type="InterPro" id="IPR027417">
    <property type="entry name" value="P-loop_NTPase"/>
</dbReference>
<dbReference type="InterPro" id="IPR003593">
    <property type="entry name" value="AAA+_ATPase"/>
</dbReference>
<dbReference type="Proteomes" id="UP001462640">
    <property type="component" value="Unassembled WGS sequence"/>
</dbReference>
<dbReference type="PANTHER" id="PTHR43581:SF2">
    <property type="entry name" value="EXCINUCLEASE ATPASE SUBUNIT"/>
    <property type="match status" value="1"/>
</dbReference>
<evidence type="ECO:0000313" key="3">
    <source>
        <dbReference type="Proteomes" id="UP001462640"/>
    </source>
</evidence>
<dbReference type="InterPro" id="IPR051396">
    <property type="entry name" value="Bact_Antivir_Def_Nuclease"/>
</dbReference>
<evidence type="ECO:0000259" key="1">
    <source>
        <dbReference type="SMART" id="SM00382"/>
    </source>
</evidence>
<comment type="caution">
    <text evidence="2">The sequence shown here is derived from an EMBL/GenBank/DDBJ whole genome shotgun (WGS) entry which is preliminary data.</text>
</comment>
<dbReference type="PANTHER" id="PTHR43581">
    <property type="entry name" value="ATP/GTP PHOSPHATASE"/>
    <property type="match status" value="1"/>
</dbReference>
<accession>A0ABV0GDN9</accession>
<keyword evidence="3" id="KW-1185">Reference proteome</keyword>
<reference evidence="2 3" key="1">
    <citation type="submission" date="2024-05" db="EMBL/GenBank/DDBJ databases">
        <title>Roseateles sp. 2.12 16S ribosomal RNA gene Genome sequencing and assembly.</title>
        <authorList>
            <person name="Woo H."/>
        </authorList>
    </citation>
    <scope>NUCLEOTIDE SEQUENCE [LARGE SCALE GENOMIC DNA]</scope>
    <source>
        <strain evidence="2 3">2.12</strain>
    </source>
</reference>
<dbReference type="RefSeq" id="WP_347609164.1">
    <property type="nucleotide sequence ID" value="NZ_JBDPZC010000003.1"/>
</dbReference>
<proteinExistence type="predicted"/>
<protein>
    <submittedName>
        <fullName evidence="2">AAA family ATPase</fullName>
    </submittedName>
</protein>
<dbReference type="InterPro" id="IPR003959">
    <property type="entry name" value="ATPase_AAA_core"/>
</dbReference>
<sequence>MSINFPIQPASDAGGKSSLVQHFAIQGLFGYRSVSLASEYAATILIAHNGAGKTTMLGALDAFLRCQFGRLAELTFQRIECKLRTLPEMLVLEKTDLDHYLKDVAENSAILRTAKQFDLDPQDVLFFVLWEFPLLSSKRQLLNQNPVFNKVYNHHTHTYDSTYALFQELSKGMSIPGSPIESLRQKVSTALGETEIVYLPTYRRIELSLPEQEEPRYGRKPVSVHARLGLTRRGLHTGDIQFGLSDISARLKELNQEIMFESNQKYAEISANIIDDLISGSFEKQSPSLEERPSRQELGIFFERMKAGGRSGLLFAPYYGPYGPAKIPDFDRIYSGRVPENSQKFLTYFLGKLNSVIQKTRDTENIVDSFVRNCNRYLSGTDSTTDGEGIDVRDEKNLQLDRATLDVSVWRKRPAKEIPLDALSSGEKQMISLFARLYLYPRDKLILIDEPELSLSLDWQRKILPDILNAPHCRQVIAITHSPFIFDNELDAFATALRIQISNQDFEGGN</sequence>
<dbReference type="Pfam" id="PF13304">
    <property type="entry name" value="AAA_21"/>
    <property type="match status" value="1"/>
</dbReference>
<dbReference type="SMART" id="SM00382">
    <property type="entry name" value="AAA"/>
    <property type="match status" value="1"/>
</dbReference>
<dbReference type="Gene3D" id="3.40.50.300">
    <property type="entry name" value="P-loop containing nucleotide triphosphate hydrolases"/>
    <property type="match status" value="1"/>
</dbReference>
<dbReference type="EMBL" id="JBDPZC010000003">
    <property type="protein sequence ID" value="MEO3713069.1"/>
    <property type="molecule type" value="Genomic_DNA"/>
</dbReference>
<dbReference type="SUPFAM" id="SSF52540">
    <property type="entry name" value="P-loop containing nucleoside triphosphate hydrolases"/>
    <property type="match status" value="1"/>
</dbReference>
<organism evidence="2 3">
    <name type="scientific">Roseateles flavus</name>
    <dbReference type="NCBI Taxonomy" id="3149041"/>
    <lineage>
        <taxon>Bacteria</taxon>
        <taxon>Pseudomonadati</taxon>
        <taxon>Pseudomonadota</taxon>
        <taxon>Betaproteobacteria</taxon>
        <taxon>Burkholderiales</taxon>
        <taxon>Sphaerotilaceae</taxon>
        <taxon>Roseateles</taxon>
    </lineage>
</organism>
<feature type="domain" description="AAA+ ATPase" evidence="1">
    <location>
        <begin position="39"/>
        <end position="505"/>
    </location>
</feature>
<name>A0ABV0GDN9_9BURK</name>
<dbReference type="CDD" id="cd00267">
    <property type="entry name" value="ABC_ATPase"/>
    <property type="match status" value="1"/>
</dbReference>
<evidence type="ECO:0000313" key="2">
    <source>
        <dbReference type="EMBL" id="MEO3713069.1"/>
    </source>
</evidence>
<gene>
    <name evidence="2" type="ORF">ABDJ40_09865</name>
</gene>